<feature type="region of interest" description="Disordered" evidence="1">
    <location>
        <begin position="69"/>
        <end position="108"/>
    </location>
</feature>
<evidence type="ECO:0000313" key="3">
    <source>
        <dbReference type="Proteomes" id="UP001152622"/>
    </source>
</evidence>
<dbReference type="AlphaFoldDB" id="A0A9Q1JBI6"/>
<organism evidence="2 3">
    <name type="scientific">Synaphobranchus kaupii</name>
    <name type="common">Kaup's arrowtooth eel</name>
    <dbReference type="NCBI Taxonomy" id="118154"/>
    <lineage>
        <taxon>Eukaryota</taxon>
        <taxon>Metazoa</taxon>
        <taxon>Chordata</taxon>
        <taxon>Craniata</taxon>
        <taxon>Vertebrata</taxon>
        <taxon>Euteleostomi</taxon>
        <taxon>Actinopterygii</taxon>
        <taxon>Neopterygii</taxon>
        <taxon>Teleostei</taxon>
        <taxon>Anguilliformes</taxon>
        <taxon>Synaphobranchidae</taxon>
        <taxon>Synaphobranchus</taxon>
    </lineage>
</organism>
<proteinExistence type="predicted"/>
<feature type="compositionally biased region" description="Basic and acidic residues" evidence="1">
    <location>
        <begin position="11"/>
        <end position="24"/>
    </location>
</feature>
<evidence type="ECO:0000256" key="1">
    <source>
        <dbReference type="SAM" id="MobiDB-lite"/>
    </source>
</evidence>
<keyword evidence="3" id="KW-1185">Reference proteome</keyword>
<evidence type="ECO:0000313" key="2">
    <source>
        <dbReference type="EMBL" id="KAJ8380636.1"/>
    </source>
</evidence>
<protein>
    <submittedName>
        <fullName evidence="2">Uncharacterized protein</fullName>
    </submittedName>
</protein>
<dbReference type="Proteomes" id="UP001152622">
    <property type="component" value="Chromosome 1"/>
</dbReference>
<feature type="compositionally biased region" description="Basic and acidic residues" evidence="1">
    <location>
        <begin position="74"/>
        <end position="108"/>
    </location>
</feature>
<feature type="compositionally biased region" description="Polar residues" evidence="1">
    <location>
        <begin position="225"/>
        <end position="241"/>
    </location>
</feature>
<comment type="caution">
    <text evidence="2">The sequence shown here is derived from an EMBL/GenBank/DDBJ whole genome shotgun (WGS) entry which is preliminary data.</text>
</comment>
<reference evidence="2" key="1">
    <citation type="journal article" date="2023" name="Science">
        <title>Genome structures resolve the early diversification of teleost fishes.</title>
        <authorList>
            <person name="Parey E."/>
            <person name="Louis A."/>
            <person name="Montfort J."/>
            <person name="Bouchez O."/>
            <person name="Roques C."/>
            <person name="Iampietro C."/>
            <person name="Lluch J."/>
            <person name="Castinel A."/>
            <person name="Donnadieu C."/>
            <person name="Desvignes T."/>
            <person name="Floi Bucao C."/>
            <person name="Jouanno E."/>
            <person name="Wen M."/>
            <person name="Mejri S."/>
            <person name="Dirks R."/>
            <person name="Jansen H."/>
            <person name="Henkel C."/>
            <person name="Chen W.J."/>
            <person name="Zahm M."/>
            <person name="Cabau C."/>
            <person name="Klopp C."/>
            <person name="Thompson A.W."/>
            <person name="Robinson-Rechavi M."/>
            <person name="Braasch I."/>
            <person name="Lecointre G."/>
            <person name="Bobe J."/>
            <person name="Postlethwait J.H."/>
            <person name="Berthelot C."/>
            <person name="Roest Crollius H."/>
            <person name="Guiguen Y."/>
        </authorList>
    </citation>
    <scope>NUCLEOTIDE SEQUENCE</scope>
    <source>
        <strain evidence="2">WJC10195</strain>
    </source>
</reference>
<accession>A0A9Q1JBI6</accession>
<feature type="region of interest" description="Disordered" evidence="1">
    <location>
        <begin position="216"/>
        <end position="241"/>
    </location>
</feature>
<sequence length="241" mass="26971">MPAGRWLGTHARAETRVSSDEHRGGLSVASRAGRKGVTWPPKTGGALQTYLTKTLTEDQGMERDRYATVAGTATERDPGNGSRQDRFSMNRDSDKTSDQQELDKEHSPQWRLRHLENLNRERGWRIAPRTAPKNRTIGVAVFAQPFAPPKPSPGYLMSLWPKSGFLPQTHNRWWRVPALRAPGLRETKFGKRFVTARRAIGDVVEGWLSVMLSSDGAERRPAPFRNSSGQNMGVRSTKTPS</sequence>
<feature type="region of interest" description="Disordered" evidence="1">
    <location>
        <begin position="1"/>
        <end position="45"/>
    </location>
</feature>
<dbReference type="EMBL" id="JAINUF010000001">
    <property type="protein sequence ID" value="KAJ8380636.1"/>
    <property type="molecule type" value="Genomic_DNA"/>
</dbReference>
<gene>
    <name evidence="2" type="ORF">SKAU_G00014140</name>
</gene>
<name>A0A9Q1JBI6_SYNKA</name>